<feature type="region of interest" description="Disordered" evidence="1">
    <location>
        <begin position="186"/>
        <end position="228"/>
    </location>
</feature>
<evidence type="ECO:0000256" key="1">
    <source>
        <dbReference type="SAM" id="MobiDB-lite"/>
    </source>
</evidence>
<reference evidence="3" key="1">
    <citation type="submission" date="2021-01" db="EMBL/GenBank/DDBJ databases">
        <authorList>
            <person name="Corre E."/>
            <person name="Pelletier E."/>
            <person name="Niang G."/>
            <person name="Scheremetjew M."/>
            <person name="Finn R."/>
            <person name="Kale V."/>
            <person name="Holt S."/>
            <person name="Cochrane G."/>
            <person name="Meng A."/>
            <person name="Brown T."/>
            <person name="Cohen L."/>
        </authorList>
    </citation>
    <scope>NUCLEOTIDE SEQUENCE</scope>
    <source>
        <strain evidence="3">RCC1871</strain>
    </source>
</reference>
<feature type="compositionally biased region" description="Low complexity" evidence="1">
    <location>
        <begin position="48"/>
        <end position="78"/>
    </location>
</feature>
<dbReference type="InterPro" id="IPR025852">
    <property type="entry name" value="SM_dom_ATX"/>
</dbReference>
<evidence type="ECO:0000259" key="2">
    <source>
        <dbReference type="SMART" id="SM01272"/>
    </source>
</evidence>
<sequence length="455" mass="46460">MVGGGNNNWRNAPPPGLDKGNAPAPGGRQQPSNARGGRGKAVGAQKPGGWSAAAQGGAANAGGNNASAGGSAPPKAAPVDASKGGEVQQQQQQSMSARVRFVHEVLVGHKVQVQVKGGITYEGILHSFGTPSVKDYDVVLLMAETLRDDTKDPEAAKDEIVERPTPKLVVHSQDVIQITARQVKTDAASVGPAGQAGASGHEDAGGFGTDSSISRGKATGYGRQLERWKAPAAEEGALEEGRHAMGQVGQGAGVAAAAAAAGPGAFQMGGGGGKGWDQFAAFEKMTGNRSTYTEEQYTTALDKSDPRMRAIEAQAARIAREIERGQPSEPLDDSGMSEEDKFSRVLQAPAEVKAPAAAAPKAKSSGLNPNAKPFKFNANAAAFVPGAKKPVAAAAAAAAAGAAAAGARFQAPRPPMPPYSPMVLQPGMPGIIPSYGSPYGAPMPYPYQQQQPPPQ</sequence>
<name>A0A7S3CBC3_9CHLO</name>
<dbReference type="GO" id="GO:0034063">
    <property type="term" value="P:stress granule assembly"/>
    <property type="evidence" value="ECO:0007669"/>
    <property type="project" value="TreeGrafter"/>
</dbReference>
<evidence type="ECO:0000313" key="3">
    <source>
        <dbReference type="EMBL" id="CAE0191294.1"/>
    </source>
</evidence>
<dbReference type="SMART" id="SM01272">
    <property type="entry name" value="LsmAD"/>
    <property type="match status" value="1"/>
</dbReference>
<organism evidence="3">
    <name type="scientific">Chloropicon roscoffensis</name>
    <dbReference type="NCBI Taxonomy" id="1461544"/>
    <lineage>
        <taxon>Eukaryota</taxon>
        <taxon>Viridiplantae</taxon>
        <taxon>Chlorophyta</taxon>
        <taxon>Chloropicophyceae</taxon>
        <taxon>Chloropicales</taxon>
        <taxon>Chloropicaceae</taxon>
        <taxon>Chloropicon</taxon>
    </lineage>
</organism>
<dbReference type="Pfam" id="PF14438">
    <property type="entry name" value="SM-ATX"/>
    <property type="match status" value="1"/>
</dbReference>
<dbReference type="InterPro" id="IPR009604">
    <property type="entry name" value="LsmAD_domain"/>
</dbReference>
<feature type="region of interest" description="Disordered" evidence="1">
    <location>
        <begin position="1"/>
        <end position="92"/>
    </location>
</feature>
<dbReference type="GO" id="GO:0003729">
    <property type="term" value="F:mRNA binding"/>
    <property type="evidence" value="ECO:0007669"/>
    <property type="project" value="TreeGrafter"/>
</dbReference>
<proteinExistence type="predicted"/>
<feature type="region of interest" description="Disordered" evidence="1">
    <location>
        <begin position="321"/>
        <end position="341"/>
    </location>
</feature>
<dbReference type="InterPro" id="IPR045117">
    <property type="entry name" value="ATXN2-like"/>
</dbReference>
<dbReference type="PANTHER" id="PTHR12854">
    <property type="entry name" value="ATAXIN 2-RELATED"/>
    <property type="match status" value="1"/>
</dbReference>
<accession>A0A7S3CBC3</accession>
<dbReference type="Pfam" id="PF06741">
    <property type="entry name" value="LsmAD"/>
    <property type="match status" value="1"/>
</dbReference>
<dbReference type="EMBL" id="HBHZ01005690">
    <property type="protein sequence ID" value="CAE0191294.1"/>
    <property type="molecule type" value="Transcribed_RNA"/>
</dbReference>
<gene>
    <name evidence="3" type="ORF">CROS1456_LOCUS4384</name>
</gene>
<protein>
    <recommendedName>
        <fullName evidence="2">LsmAD domain-containing protein</fullName>
    </recommendedName>
</protein>
<dbReference type="GO" id="GO:0010494">
    <property type="term" value="C:cytoplasmic stress granule"/>
    <property type="evidence" value="ECO:0007669"/>
    <property type="project" value="TreeGrafter"/>
</dbReference>
<feature type="domain" description="LsmAD" evidence="2">
    <location>
        <begin position="286"/>
        <end position="348"/>
    </location>
</feature>
<dbReference type="PANTHER" id="PTHR12854:SF7">
    <property type="entry name" value="ATAXIN-2 HOMOLOG"/>
    <property type="match status" value="1"/>
</dbReference>
<dbReference type="AlphaFoldDB" id="A0A7S3CBC3"/>